<comment type="caution">
    <text evidence="12">The sequence shown here is derived from an EMBL/GenBank/DDBJ whole genome shotgun (WGS) entry which is preliminary data.</text>
</comment>
<dbReference type="Proteomes" id="UP001403385">
    <property type="component" value="Unassembled WGS sequence"/>
</dbReference>
<dbReference type="FunFam" id="2.60.40.1120:FF:000003">
    <property type="entry name" value="Outer membrane protein Omp121"/>
    <property type="match status" value="1"/>
</dbReference>
<keyword evidence="6 8" id="KW-0472">Membrane</keyword>
<keyword evidence="12" id="KW-0675">Receptor</keyword>
<organism evidence="12 13">
    <name type="scientific">Rapidithrix thailandica</name>
    <dbReference type="NCBI Taxonomy" id="413964"/>
    <lineage>
        <taxon>Bacteria</taxon>
        <taxon>Pseudomonadati</taxon>
        <taxon>Bacteroidota</taxon>
        <taxon>Cytophagia</taxon>
        <taxon>Cytophagales</taxon>
        <taxon>Flammeovirgaceae</taxon>
        <taxon>Rapidithrix</taxon>
    </lineage>
</organism>
<evidence type="ECO:0000256" key="7">
    <source>
        <dbReference type="ARBA" id="ARBA00023237"/>
    </source>
</evidence>
<keyword evidence="2 8" id="KW-0813">Transport</keyword>
<dbReference type="Pfam" id="PF13715">
    <property type="entry name" value="CarbopepD_reg_2"/>
    <property type="match status" value="1"/>
</dbReference>
<feature type="domain" description="TonB-dependent receptor plug" evidence="11">
    <location>
        <begin position="227"/>
        <end position="332"/>
    </location>
</feature>
<feature type="domain" description="TonB-dependent receptor-like beta-barrel" evidence="10">
    <location>
        <begin position="513"/>
        <end position="1085"/>
    </location>
</feature>
<keyword evidence="3 8" id="KW-1134">Transmembrane beta strand</keyword>
<keyword evidence="5 9" id="KW-0798">TonB box</keyword>
<dbReference type="SUPFAM" id="SSF56935">
    <property type="entry name" value="Porins"/>
    <property type="match status" value="1"/>
</dbReference>
<gene>
    <name evidence="12" type="ORF">AAG747_22415</name>
</gene>
<keyword evidence="7 8" id="KW-0998">Cell outer membrane</keyword>
<dbReference type="GO" id="GO:0009279">
    <property type="term" value="C:cell outer membrane"/>
    <property type="evidence" value="ECO:0007669"/>
    <property type="project" value="UniProtKB-SubCell"/>
</dbReference>
<evidence type="ECO:0000256" key="1">
    <source>
        <dbReference type="ARBA" id="ARBA00004571"/>
    </source>
</evidence>
<keyword evidence="13" id="KW-1185">Reference proteome</keyword>
<protein>
    <submittedName>
        <fullName evidence="12">TonB-dependent receptor</fullName>
    </submittedName>
</protein>
<evidence type="ECO:0000259" key="11">
    <source>
        <dbReference type="Pfam" id="PF07715"/>
    </source>
</evidence>
<accession>A0AAW9SIP4</accession>
<dbReference type="InterPro" id="IPR012910">
    <property type="entry name" value="Plug_dom"/>
</dbReference>
<dbReference type="InterPro" id="IPR000531">
    <property type="entry name" value="Beta-barrel_TonB"/>
</dbReference>
<evidence type="ECO:0000313" key="12">
    <source>
        <dbReference type="EMBL" id="MEN7550691.1"/>
    </source>
</evidence>
<dbReference type="AlphaFoldDB" id="A0AAW9SIP4"/>
<dbReference type="EMBL" id="JBDKWZ010000016">
    <property type="protein sequence ID" value="MEN7550691.1"/>
    <property type="molecule type" value="Genomic_DNA"/>
</dbReference>
<dbReference type="InterPro" id="IPR023996">
    <property type="entry name" value="TonB-dep_OMP_SusC/RagA"/>
</dbReference>
<dbReference type="RefSeq" id="WP_346823473.1">
    <property type="nucleotide sequence ID" value="NZ_JBDKWZ010000016.1"/>
</dbReference>
<evidence type="ECO:0000313" key="13">
    <source>
        <dbReference type="Proteomes" id="UP001403385"/>
    </source>
</evidence>
<dbReference type="InterPro" id="IPR036942">
    <property type="entry name" value="Beta-barrel_TonB_sf"/>
</dbReference>
<dbReference type="InterPro" id="IPR023997">
    <property type="entry name" value="TonB-dep_OMP_SusC/RagA_CS"/>
</dbReference>
<dbReference type="Pfam" id="PF07715">
    <property type="entry name" value="Plug"/>
    <property type="match status" value="1"/>
</dbReference>
<evidence type="ECO:0000256" key="6">
    <source>
        <dbReference type="ARBA" id="ARBA00023136"/>
    </source>
</evidence>
<evidence type="ECO:0000256" key="2">
    <source>
        <dbReference type="ARBA" id="ARBA00022448"/>
    </source>
</evidence>
<dbReference type="InterPro" id="IPR039426">
    <property type="entry name" value="TonB-dep_rcpt-like"/>
</dbReference>
<dbReference type="PROSITE" id="PS52016">
    <property type="entry name" value="TONB_DEPENDENT_REC_3"/>
    <property type="match status" value="1"/>
</dbReference>
<reference evidence="12 13" key="1">
    <citation type="submission" date="2024-04" db="EMBL/GenBank/DDBJ databases">
        <title>Novel genus in family Flammeovirgaceae.</title>
        <authorList>
            <person name="Nguyen T.H."/>
            <person name="Vuong T.Q."/>
            <person name="Le H."/>
            <person name="Kim S.-G."/>
        </authorList>
    </citation>
    <scope>NUCLEOTIDE SEQUENCE [LARGE SCALE GENOMIC DNA]</scope>
    <source>
        <strain evidence="12 13">JCM 23209</strain>
    </source>
</reference>
<dbReference type="Gene3D" id="2.60.40.1120">
    <property type="entry name" value="Carboxypeptidase-like, regulatory domain"/>
    <property type="match status" value="1"/>
</dbReference>
<name>A0AAW9SIP4_9BACT</name>
<keyword evidence="4 8" id="KW-0812">Transmembrane</keyword>
<dbReference type="FunFam" id="2.170.130.10:FF:000008">
    <property type="entry name" value="SusC/RagA family TonB-linked outer membrane protein"/>
    <property type="match status" value="1"/>
</dbReference>
<dbReference type="InterPro" id="IPR037066">
    <property type="entry name" value="Plug_dom_sf"/>
</dbReference>
<dbReference type="Pfam" id="PF00593">
    <property type="entry name" value="TonB_dep_Rec_b-barrel"/>
    <property type="match status" value="1"/>
</dbReference>
<sequence length="1121" mass="124799">MKWKLLLLIKMLSKYTFYALIIQSLTLSIISAAPGNAQVTSVKDAYIHITKRNVSLQQVFNTVEAMTNYEFTYDARKVNLQQSIADLNYEGNVYGLLVELSERCDCRFKQVNENITVSKAPAKRKVAEERVSVLQEVVVKGKVSDSSGEILPGVTILVKGTTQGTTTDMEGNYSIAVAEDAVLVFSYIGYKTQEVVVGSRSQIDVLMDFDQEQLDEVVVVGYGTQQKENLTGAVSSVNFETIQNRPIASASTALSGLAPGVHVNQSSGQPGRDNATIRIRGIGTLGNSNPLVLVDGIEASMNDINPNDIESMTVLKDAASAAIYGSRAANGVIIITTKKGKEGKLKLSYNGYYAWQKATNIIESVNDYATYMELANEGLTNVGGQPKYSQETIDAWKSGKDPLVYPNTDWTSLIFQAAPMQEHHISLNGGTEKMRFLFSTGVLDQEGIIPNTSYKRYNMRLNWDADVTKKLKIGANISGSWNIRKEPGDVATIMNWLGGTAPGIVPESPDGFFGGAQALDENQQLNNPWSVIQQRDKQEEWQRFLARGFLEYEIVDGLTFQTNAAIKYYNMVLSDFNPKGDLYKFLPDGEKQVHRPYATRASLTNKNRRDYNITLFTTLTYEKQIGRDHFIKVLAGFNQEEYRKDEYSASIKEFPNNNVRELNAGLEDPTLAGTAEDWALRSYFGRVNYELRDRYLFEANIRYDGSSRFAQGNQWGAFPSLSLGWRISEEAFLQDVDFIDNLKLRASWGKLGNQNINRLYGFASSYTTGLNYSFNGNLVSGIAPTALANRDITWETSTTTDIGLDIELLEGKFSLTADYFDRTTEGILVAVPIPKTMGNLTSPVQNIAKVQNKGWELTLGHQNTINELNYSASFNVTKVDNEVIKYKGGNAPPNGVFLIREGHAINSLYGYKVEGIFQSDDEVTQHATQWPGTSAGDLKYADLNDDGKIDGDDRTVIGNIIPEYYFGLNLSASYKGFDLSALFQGVANQDVFLTGNFIAPFASSEAGMFPTRWLDRWTPDNKSTELPRLTHSSRFTGNIQNSSFWIEDASFIRLKNLQIGYTLPAKVTDKLGVEKVRVYANGQNLLTWTSFEGFDPERDPKKTQIVHPNVRIMSLGLNVNF</sequence>
<proteinExistence type="inferred from homology"/>
<evidence type="ECO:0000259" key="10">
    <source>
        <dbReference type="Pfam" id="PF00593"/>
    </source>
</evidence>
<evidence type="ECO:0000256" key="4">
    <source>
        <dbReference type="ARBA" id="ARBA00022692"/>
    </source>
</evidence>
<evidence type="ECO:0000256" key="9">
    <source>
        <dbReference type="RuleBase" id="RU003357"/>
    </source>
</evidence>
<dbReference type="InterPro" id="IPR008969">
    <property type="entry name" value="CarboxyPept-like_regulatory"/>
</dbReference>
<dbReference type="NCBIfam" id="TIGR04057">
    <property type="entry name" value="SusC_RagA_signa"/>
    <property type="match status" value="1"/>
</dbReference>
<comment type="similarity">
    <text evidence="8 9">Belongs to the TonB-dependent receptor family.</text>
</comment>
<dbReference type="NCBIfam" id="TIGR04056">
    <property type="entry name" value="OMP_RagA_SusC"/>
    <property type="match status" value="1"/>
</dbReference>
<dbReference type="Gene3D" id="2.170.130.10">
    <property type="entry name" value="TonB-dependent receptor, plug domain"/>
    <property type="match status" value="1"/>
</dbReference>
<dbReference type="Gene3D" id="2.40.170.20">
    <property type="entry name" value="TonB-dependent receptor, beta-barrel domain"/>
    <property type="match status" value="1"/>
</dbReference>
<evidence type="ECO:0000256" key="8">
    <source>
        <dbReference type="PROSITE-ProRule" id="PRU01360"/>
    </source>
</evidence>
<dbReference type="SUPFAM" id="SSF49464">
    <property type="entry name" value="Carboxypeptidase regulatory domain-like"/>
    <property type="match status" value="1"/>
</dbReference>
<evidence type="ECO:0000256" key="5">
    <source>
        <dbReference type="ARBA" id="ARBA00023077"/>
    </source>
</evidence>
<evidence type="ECO:0000256" key="3">
    <source>
        <dbReference type="ARBA" id="ARBA00022452"/>
    </source>
</evidence>
<comment type="subcellular location">
    <subcellularLocation>
        <location evidence="1 8">Cell outer membrane</location>
        <topology evidence="1 8">Multi-pass membrane protein</topology>
    </subcellularLocation>
</comment>